<evidence type="ECO:0000313" key="2">
    <source>
        <dbReference type="EMBL" id="NMF59527.1"/>
    </source>
</evidence>
<accession>A0ABX1LTP2</accession>
<dbReference type="Proteomes" id="UP000738376">
    <property type="component" value="Unassembled WGS sequence"/>
</dbReference>
<proteinExistence type="predicted"/>
<sequence>MPLPIFSQFLFVLRLLAYSAIASSFIKYIVPQWSVLQGLSVDVMNIAALTAITIPVAVFAVVLWLKR</sequence>
<evidence type="ECO:0000256" key="1">
    <source>
        <dbReference type="SAM" id="Phobius"/>
    </source>
</evidence>
<name>A0ABX1LTP2_9CYAN</name>
<keyword evidence="1" id="KW-0812">Transmembrane</keyword>
<dbReference type="EMBL" id="JAAVJL010000001">
    <property type="protein sequence ID" value="NMF59527.1"/>
    <property type="molecule type" value="Genomic_DNA"/>
</dbReference>
<keyword evidence="1" id="KW-1133">Transmembrane helix</keyword>
<reference evidence="2 3" key="1">
    <citation type="submission" date="2020-03" db="EMBL/GenBank/DDBJ databases">
        <title>Draft Genome Sequence of 2-Methylisoborneol Producing Pseudanabaena yagii Strain GIHE-NHR1 Isolated from North Han River in South Korea.</title>
        <authorList>
            <person name="Jeong J."/>
        </authorList>
    </citation>
    <scope>NUCLEOTIDE SEQUENCE [LARGE SCALE GENOMIC DNA]</scope>
    <source>
        <strain evidence="2 3">GIHE-NHR1</strain>
    </source>
</reference>
<protein>
    <submittedName>
        <fullName evidence="2">Uncharacterized protein</fullName>
    </submittedName>
</protein>
<keyword evidence="1" id="KW-0472">Membrane</keyword>
<comment type="caution">
    <text evidence="2">The sequence shown here is derived from an EMBL/GenBank/DDBJ whole genome shotgun (WGS) entry which is preliminary data.</text>
</comment>
<keyword evidence="3" id="KW-1185">Reference proteome</keyword>
<organism evidence="2 3">
    <name type="scientific">Pseudanabaena yagii GIHE-NHR1</name>
    <dbReference type="NCBI Taxonomy" id="2722753"/>
    <lineage>
        <taxon>Bacteria</taxon>
        <taxon>Bacillati</taxon>
        <taxon>Cyanobacteriota</taxon>
        <taxon>Cyanophyceae</taxon>
        <taxon>Pseudanabaenales</taxon>
        <taxon>Pseudanabaenaceae</taxon>
        <taxon>Pseudanabaena</taxon>
        <taxon>Pseudanabaena yagii</taxon>
    </lineage>
</organism>
<gene>
    <name evidence="2" type="ORF">HC246_16255</name>
</gene>
<feature type="transmembrane region" description="Helical" evidence="1">
    <location>
        <begin position="46"/>
        <end position="65"/>
    </location>
</feature>
<evidence type="ECO:0000313" key="3">
    <source>
        <dbReference type="Proteomes" id="UP000738376"/>
    </source>
</evidence>
<dbReference type="RefSeq" id="WP_169364297.1">
    <property type="nucleotide sequence ID" value="NZ_JAAVJL010000001.1"/>
</dbReference>